<keyword evidence="3 5" id="KW-1133">Transmembrane helix</keyword>
<dbReference type="EMBL" id="LCNE01000002">
    <property type="protein sequence ID" value="KKU49399.1"/>
    <property type="molecule type" value="Genomic_DNA"/>
</dbReference>
<feature type="transmembrane region" description="Helical" evidence="5">
    <location>
        <begin position="52"/>
        <end position="72"/>
    </location>
</feature>
<evidence type="ECO:0000256" key="1">
    <source>
        <dbReference type="ARBA" id="ARBA00004141"/>
    </source>
</evidence>
<feature type="domain" description="O-antigen ligase-related" evidence="6">
    <location>
        <begin position="221"/>
        <end position="375"/>
    </location>
</feature>
<feature type="transmembrane region" description="Helical" evidence="5">
    <location>
        <begin position="425"/>
        <end position="442"/>
    </location>
</feature>
<gene>
    <name evidence="7" type="ORF">UX69_C0002G0001</name>
</gene>
<comment type="subcellular location">
    <subcellularLocation>
        <location evidence="1">Membrane</location>
        <topology evidence="1">Multi-pass membrane protein</topology>
    </subcellularLocation>
</comment>
<accession>A0A0G1QWZ9</accession>
<dbReference type="InterPro" id="IPR007016">
    <property type="entry name" value="O-antigen_ligase-rel_domated"/>
</dbReference>
<evidence type="ECO:0000313" key="7">
    <source>
        <dbReference type="EMBL" id="KKU49399.1"/>
    </source>
</evidence>
<evidence type="ECO:0000256" key="2">
    <source>
        <dbReference type="ARBA" id="ARBA00022692"/>
    </source>
</evidence>
<feature type="transmembrane region" description="Helical" evidence="5">
    <location>
        <begin position="399"/>
        <end position="419"/>
    </location>
</feature>
<feature type="transmembrane region" description="Helical" evidence="5">
    <location>
        <begin position="462"/>
        <end position="483"/>
    </location>
</feature>
<protein>
    <recommendedName>
        <fullName evidence="6">O-antigen ligase-related domain-containing protein</fullName>
    </recommendedName>
</protein>
<organism evidence="7 8">
    <name type="scientific">candidate division WWE3 bacterium GW2011_GWA2_46_9</name>
    <dbReference type="NCBI Taxonomy" id="1619111"/>
    <lineage>
        <taxon>Bacteria</taxon>
        <taxon>Katanobacteria</taxon>
    </lineage>
</organism>
<evidence type="ECO:0000256" key="3">
    <source>
        <dbReference type="ARBA" id="ARBA00022989"/>
    </source>
</evidence>
<dbReference type="GO" id="GO:0016020">
    <property type="term" value="C:membrane"/>
    <property type="evidence" value="ECO:0007669"/>
    <property type="project" value="UniProtKB-SubCell"/>
</dbReference>
<name>A0A0G1QWZ9_UNCKA</name>
<feature type="transmembrane region" description="Helical" evidence="5">
    <location>
        <begin position="84"/>
        <end position="102"/>
    </location>
</feature>
<dbReference type="Pfam" id="PF04932">
    <property type="entry name" value="Wzy_C"/>
    <property type="match status" value="1"/>
</dbReference>
<proteinExistence type="predicted"/>
<feature type="transmembrane region" description="Helical" evidence="5">
    <location>
        <begin position="370"/>
        <end position="392"/>
    </location>
</feature>
<feature type="transmembrane region" description="Helical" evidence="5">
    <location>
        <begin position="261"/>
        <end position="277"/>
    </location>
</feature>
<keyword evidence="4 5" id="KW-0472">Membrane</keyword>
<dbReference type="AlphaFoldDB" id="A0A0G1QWZ9"/>
<feature type="transmembrane region" description="Helical" evidence="5">
    <location>
        <begin position="142"/>
        <end position="171"/>
    </location>
</feature>
<comment type="caution">
    <text evidence="7">The sequence shown here is derived from an EMBL/GenBank/DDBJ whole genome shotgun (WGS) entry which is preliminary data.</text>
</comment>
<feature type="transmembrane region" description="Helical" evidence="5">
    <location>
        <begin position="216"/>
        <end position="231"/>
    </location>
</feature>
<evidence type="ECO:0000313" key="8">
    <source>
        <dbReference type="Proteomes" id="UP000033946"/>
    </source>
</evidence>
<dbReference type="PANTHER" id="PTHR37422:SF13">
    <property type="entry name" value="LIPOPOLYSACCHARIDE BIOSYNTHESIS PROTEIN PA4999-RELATED"/>
    <property type="match status" value="1"/>
</dbReference>
<keyword evidence="2 5" id="KW-0812">Transmembrane</keyword>
<reference evidence="7 8" key="1">
    <citation type="journal article" date="2015" name="Nature">
        <title>rRNA introns, odd ribosomes, and small enigmatic genomes across a large radiation of phyla.</title>
        <authorList>
            <person name="Brown C.T."/>
            <person name="Hug L.A."/>
            <person name="Thomas B.C."/>
            <person name="Sharon I."/>
            <person name="Castelle C.J."/>
            <person name="Singh A."/>
            <person name="Wilkins M.J."/>
            <person name="Williams K.H."/>
            <person name="Banfield J.F."/>
        </authorList>
    </citation>
    <scope>NUCLEOTIDE SEQUENCE [LARGE SCALE GENOMIC DNA]</scope>
</reference>
<feature type="non-terminal residue" evidence="7">
    <location>
        <position position="484"/>
    </location>
</feature>
<dbReference type="InterPro" id="IPR051533">
    <property type="entry name" value="WaaL-like"/>
</dbReference>
<evidence type="ECO:0000256" key="5">
    <source>
        <dbReference type="SAM" id="Phobius"/>
    </source>
</evidence>
<feature type="transmembrane region" description="Helical" evidence="5">
    <location>
        <begin position="237"/>
        <end position="254"/>
    </location>
</feature>
<dbReference type="Proteomes" id="UP000033946">
    <property type="component" value="Unassembled WGS sequence"/>
</dbReference>
<evidence type="ECO:0000256" key="4">
    <source>
        <dbReference type="ARBA" id="ARBA00023136"/>
    </source>
</evidence>
<sequence>MPIELIVLVSLFIISALLILHNEKVAFGVLLVLSGLLHKELFSIYNWDLLPVRLLMAAFVFVAGVKVIPWFLRKSDRKILSDPFILLFTLLWFVRGASLAFSKNPEHSVLLFGFFTTVYVLGIYLYTHLLADQQITFVYIRFYIFIAFGLCVLAIAQFLIYQFSGVIFGALWNVPGHLPRVGSTFWDVNHFGSLLAALLPVLGVLILVAPRLRDKTMYLAMFLPMTGILALTNSRSAWMLAGIAFISFITILLVRKFSVKGVLYVVAAVILVSLPILREYSIKSSPFRAAVRQYFNYRLDSFDSHFLLIKGAFEVFEEFPVLGGGYGGFFERFSKTGTAAEYFGRDPAGLNVRVPAHTIWGEAVAETGGMGISVLLLFSALVAGVLLFAALSAPDRTDYMLAAAMASAILGWYVAGIFYSYNSEFFWLILFLYFIYGVRVVGQTNYLQKVVDYFVASGKTPVIFIGLLAGFLLFVNLGANHLIP</sequence>
<evidence type="ECO:0000259" key="6">
    <source>
        <dbReference type="Pfam" id="PF04932"/>
    </source>
</evidence>
<dbReference type="PANTHER" id="PTHR37422">
    <property type="entry name" value="TEICHURONIC ACID BIOSYNTHESIS PROTEIN TUAE"/>
    <property type="match status" value="1"/>
</dbReference>
<feature type="transmembrane region" description="Helical" evidence="5">
    <location>
        <begin position="108"/>
        <end position="130"/>
    </location>
</feature>
<feature type="transmembrane region" description="Helical" evidence="5">
    <location>
        <begin position="191"/>
        <end position="209"/>
    </location>
</feature>